<keyword evidence="2" id="KW-1185">Reference proteome</keyword>
<comment type="caution">
    <text evidence="1">The sequence shown here is derived from an EMBL/GenBank/DDBJ whole genome shotgun (WGS) entry which is preliminary data.</text>
</comment>
<reference evidence="1" key="1">
    <citation type="journal article" date="2017" name="Nature">
        <title>The sunflower genome provides insights into oil metabolism, flowering and Asterid evolution.</title>
        <authorList>
            <person name="Badouin H."/>
            <person name="Gouzy J."/>
            <person name="Grassa C.J."/>
            <person name="Murat F."/>
            <person name="Staton S.E."/>
            <person name="Cottret L."/>
            <person name="Lelandais-Briere C."/>
            <person name="Owens G.L."/>
            <person name="Carrere S."/>
            <person name="Mayjonade B."/>
            <person name="Legrand L."/>
            <person name="Gill N."/>
            <person name="Kane N.C."/>
            <person name="Bowers J.E."/>
            <person name="Hubner S."/>
            <person name="Bellec A."/>
            <person name="Berard A."/>
            <person name="Berges H."/>
            <person name="Blanchet N."/>
            <person name="Boniface M.C."/>
            <person name="Brunel D."/>
            <person name="Catrice O."/>
            <person name="Chaidir N."/>
            <person name="Claudel C."/>
            <person name="Donnadieu C."/>
            <person name="Faraut T."/>
            <person name="Fievet G."/>
            <person name="Helmstetter N."/>
            <person name="King M."/>
            <person name="Knapp S.J."/>
            <person name="Lai Z."/>
            <person name="Le Paslier M.C."/>
            <person name="Lippi Y."/>
            <person name="Lorenzon L."/>
            <person name="Mandel J.R."/>
            <person name="Marage G."/>
            <person name="Marchand G."/>
            <person name="Marquand E."/>
            <person name="Bret-Mestries E."/>
            <person name="Morien E."/>
            <person name="Nambeesan S."/>
            <person name="Nguyen T."/>
            <person name="Pegot-Espagnet P."/>
            <person name="Pouilly N."/>
            <person name="Raftis F."/>
            <person name="Sallet E."/>
            <person name="Schiex T."/>
            <person name="Thomas J."/>
            <person name="Vandecasteele C."/>
            <person name="Vares D."/>
            <person name="Vear F."/>
            <person name="Vautrin S."/>
            <person name="Crespi M."/>
            <person name="Mangin B."/>
            <person name="Burke J.M."/>
            <person name="Salse J."/>
            <person name="Munos S."/>
            <person name="Vincourt P."/>
            <person name="Rieseberg L.H."/>
            <person name="Langlade N.B."/>
        </authorList>
    </citation>
    <scope>NUCLEOTIDE SEQUENCE</scope>
    <source>
        <tissue evidence="1">Leaves</tissue>
    </source>
</reference>
<evidence type="ECO:0000313" key="1">
    <source>
        <dbReference type="EMBL" id="KAF5760852.1"/>
    </source>
</evidence>
<dbReference type="Proteomes" id="UP000215914">
    <property type="component" value="Unassembled WGS sequence"/>
</dbReference>
<evidence type="ECO:0000313" key="2">
    <source>
        <dbReference type="Proteomes" id="UP000215914"/>
    </source>
</evidence>
<name>A0A9K3DSH0_HELAN</name>
<dbReference type="Gramene" id="mRNA:HanXRQr2_Chr16g0758261">
    <property type="protein sequence ID" value="CDS:HanXRQr2_Chr16g0758261.1"/>
    <property type="gene ID" value="HanXRQr2_Chr16g0758261"/>
</dbReference>
<organism evidence="1 2">
    <name type="scientific">Helianthus annuus</name>
    <name type="common">Common sunflower</name>
    <dbReference type="NCBI Taxonomy" id="4232"/>
    <lineage>
        <taxon>Eukaryota</taxon>
        <taxon>Viridiplantae</taxon>
        <taxon>Streptophyta</taxon>
        <taxon>Embryophyta</taxon>
        <taxon>Tracheophyta</taxon>
        <taxon>Spermatophyta</taxon>
        <taxon>Magnoliopsida</taxon>
        <taxon>eudicotyledons</taxon>
        <taxon>Gunneridae</taxon>
        <taxon>Pentapetalae</taxon>
        <taxon>asterids</taxon>
        <taxon>campanulids</taxon>
        <taxon>Asterales</taxon>
        <taxon>Asteraceae</taxon>
        <taxon>Asteroideae</taxon>
        <taxon>Heliantheae alliance</taxon>
        <taxon>Heliantheae</taxon>
        <taxon>Helianthus</taxon>
    </lineage>
</organism>
<dbReference type="AlphaFoldDB" id="A0A9K3DSH0"/>
<gene>
    <name evidence="1" type="ORF">HanXRQr2_Chr16g0758261</name>
</gene>
<protein>
    <submittedName>
        <fullName evidence="1">Uncharacterized protein</fullName>
    </submittedName>
</protein>
<reference evidence="1" key="2">
    <citation type="submission" date="2020-06" db="EMBL/GenBank/DDBJ databases">
        <title>Helianthus annuus Genome sequencing and assembly Release 2.</title>
        <authorList>
            <person name="Gouzy J."/>
            <person name="Langlade N."/>
            <person name="Munos S."/>
        </authorList>
    </citation>
    <scope>NUCLEOTIDE SEQUENCE</scope>
    <source>
        <tissue evidence="1">Leaves</tissue>
    </source>
</reference>
<accession>A0A9K3DSH0</accession>
<dbReference type="EMBL" id="MNCJ02000331">
    <property type="protein sequence ID" value="KAF5760852.1"/>
    <property type="molecule type" value="Genomic_DNA"/>
</dbReference>
<proteinExistence type="predicted"/>
<sequence length="98" mass="10510">MTGCMSFSIPKTCCIVGLLPGVSAVQRYPTRRHSTISLTELSPSRNRASNASTPRPSLTNFLALATVSSEPLSPVNNPINTMPKLYTSESVVAESTRL</sequence>